<dbReference type="InterPro" id="IPR042099">
    <property type="entry name" value="ANL_N_sf"/>
</dbReference>
<keyword evidence="1" id="KW-0812">Transmembrane</keyword>
<dbReference type="OrthoDB" id="9757771at2"/>
<dbReference type="eggNOG" id="COG0318">
    <property type="taxonomic scope" value="Bacteria"/>
</dbReference>
<keyword evidence="1" id="KW-0472">Membrane</keyword>
<feature type="transmembrane region" description="Helical" evidence="1">
    <location>
        <begin position="69"/>
        <end position="90"/>
    </location>
</feature>
<dbReference type="InterPro" id="IPR045851">
    <property type="entry name" value="AMP-bd_C_sf"/>
</dbReference>
<dbReference type="Gene3D" id="3.30.300.30">
    <property type="match status" value="1"/>
</dbReference>
<accession>A0A173DYA4</accession>
<dbReference type="Pfam" id="PF00501">
    <property type="entry name" value="AMP-binding"/>
    <property type="match status" value="1"/>
</dbReference>
<organism evidence="3 4">
    <name type="scientific">Chlamydia gallinacea 08-1274/3</name>
    <dbReference type="NCBI Taxonomy" id="1143323"/>
    <lineage>
        <taxon>Bacteria</taxon>
        <taxon>Pseudomonadati</taxon>
        <taxon>Chlamydiota</taxon>
        <taxon>Chlamydiia</taxon>
        <taxon>Chlamydiales</taxon>
        <taxon>Chlamydiaceae</taxon>
        <taxon>Chlamydia/Chlamydophila group</taxon>
        <taxon>Chlamydia</taxon>
    </lineage>
</organism>
<dbReference type="RefSeq" id="WP_021828612.1">
    <property type="nucleotide sequence ID" value="NZ_CP015840.1"/>
</dbReference>
<dbReference type="Proteomes" id="UP000019147">
    <property type="component" value="Chromosome"/>
</dbReference>
<dbReference type="GeneID" id="81477887"/>
<reference evidence="3 4" key="1">
    <citation type="journal article" date="2014" name="Syst. Appl. Microbiol.">
        <title>Evidence for the existence of two new members of the family Chlamydiaceae and proposal of Chlamydia avium sp. nov. and Chlamydia gallinacea sp. nov.</title>
        <authorList>
            <person name="Sachse K."/>
            <person name="Laroucau K."/>
            <person name="Riege K."/>
            <person name="Wehner S."/>
            <person name="Dilcher M."/>
            <person name="Creasy H.H."/>
            <person name="Weidmann M."/>
            <person name="Myers G."/>
            <person name="Vorimore F."/>
            <person name="Vicari N."/>
            <person name="Magnino S."/>
            <person name="Liebler-Tenorio E."/>
            <person name="Ruettger A."/>
            <person name="Bavoil P.M."/>
            <person name="Hufert F.T."/>
            <person name="Rossello-Mora R."/>
            <person name="Marz M."/>
        </authorList>
    </citation>
    <scope>NUCLEOTIDE SEQUENCE [LARGE SCALE GENOMIC DNA]</scope>
    <source>
        <strain evidence="3 4">08-1274/3</strain>
    </source>
</reference>
<evidence type="ECO:0000256" key="1">
    <source>
        <dbReference type="SAM" id="Phobius"/>
    </source>
</evidence>
<dbReference type="PANTHER" id="PTHR43767">
    <property type="entry name" value="LONG-CHAIN-FATTY-ACID--COA LIGASE"/>
    <property type="match status" value="1"/>
</dbReference>
<feature type="domain" description="AMP-dependent synthetase/ligase" evidence="2">
    <location>
        <begin position="45"/>
        <end position="394"/>
    </location>
</feature>
<name>A0A173DYA4_9CHLA</name>
<dbReference type="KEGG" id="cgz:M787_001040"/>
<evidence type="ECO:0000259" key="2">
    <source>
        <dbReference type="Pfam" id="PF00501"/>
    </source>
</evidence>
<evidence type="ECO:0000313" key="3">
    <source>
        <dbReference type="EMBL" id="ANG65912.1"/>
    </source>
</evidence>
<evidence type="ECO:0000313" key="4">
    <source>
        <dbReference type="Proteomes" id="UP000019147"/>
    </source>
</evidence>
<keyword evidence="3" id="KW-0436">Ligase</keyword>
<dbReference type="PANTHER" id="PTHR43767:SF1">
    <property type="entry name" value="NONRIBOSOMAL PEPTIDE SYNTHASE PES1 (EUROFUNG)-RELATED"/>
    <property type="match status" value="1"/>
</dbReference>
<dbReference type="NCBIfam" id="NF004971">
    <property type="entry name" value="PRK06334.1"/>
    <property type="match status" value="1"/>
</dbReference>
<dbReference type="InterPro" id="IPR050237">
    <property type="entry name" value="ATP-dep_AMP-bd_enzyme"/>
</dbReference>
<keyword evidence="1" id="KW-1133">Transmembrane helix</keyword>
<sequence>MHAWHLSDKQRIKLREGDTVLERFLAVCSELTSNAICWDEQLGVLSYDTMLKAVVALALKISRYPDKCIGVMMPASAGAFIAYFAILLAGKIPVMVNWSQGIKEMQACLDLAEVHYILTSKQLVGRLRQLHGDATHYPAELIYMEDIRKKLSFWDKLRTALYVSLPFHWLMRIFGVLTQTSEDIAVILFTSGTENTPKGVPLSHGNLLANLKACLFFFDPVETDIMLSFLPPFHAYGFNCSSLFPILTGVPVVFSYNPLQPKKVVRNIERMQVTFFCSTPVFFDYLIKTAKKSRSSLKSLRFVVLGGDTFKDSLRERVKKDFPHVVLRQGYGTTECSPVVTINDTKSPEKASCVGVPIDGMDVLIISEDTHVPVSSGEVGLVVIRGTSLFSGYLHADPHYGFISLGGEDWYVTGDLGYVDTRGELFLQGRLSRFVKIGGEMISLGAVESLLLQGFGISQDQEGAALIVCEVPHGKGKLCLFTTFPTTCSEANHILKNLKTSSIMKVSYHYELESIPMLGTGKPDYRKLNSLADTLFKKKTEK</sequence>
<dbReference type="SUPFAM" id="SSF56801">
    <property type="entry name" value="Acetyl-CoA synthetase-like"/>
    <property type="match status" value="1"/>
</dbReference>
<gene>
    <name evidence="3" type="ORF">M787_001040</name>
</gene>
<proteinExistence type="predicted"/>
<dbReference type="STRING" id="1143323.M787_001040"/>
<dbReference type="Gene3D" id="3.40.50.12780">
    <property type="entry name" value="N-terminal domain of ligase-like"/>
    <property type="match status" value="1"/>
</dbReference>
<dbReference type="AlphaFoldDB" id="A0A173DYA4"/>
<dbReference type="InterPro" id="IPR000873">
    <property type="entry name" value="AMP-dep_synth/lig_dom"/>
</dbReference>
<dbReference type="EMBL" id="CP015840">
    <property type="protein sequence ID" value="ANG65912.1"/>
    <property type="molecule type" value="Genomic_DNA"/>
</dbReference>
<dbReference type="GO" id="GO:0016878">
    <property type="term" value="F:acid-thiol ligase activity"/>
    <property type="evidence" value="ECO:0007669"/>
    <property type="project" value="UniProtKB-ARBA"/>
</dbReference>
<protein>
    <submittedName>
        <fullName evidence="3">Long-chain fatty acid--CoA ligase</fullName>
    </submittedName>
</protein>